<name>A0A8H8QSZ6_9HELO</name>
<evidence type="ECO:0000313" key="2">
    <source>
        <dbReference type="Proteomes" id="UP000431533"/>
    </source>
</evidence>
<accession>A0A8H8QSZ6</accession>
<keyword evidence="2" id="KW-1185">Reference proteome</keyword>
<comment type="caution">
    <text evidence="1">The sequence shown here is derived from an EMBL/GenBank/DDBJ whole genome shotgun (WGS) entry which is preliminary data.</text>
</comment>
<gene>
    <name evidence="1" type="ORF">LHYA1_G009147</name>
</gene>
<dbReference type="AlphaFoldDB" id="A0A8H8QSZ6"/>
<evidence type="ECO:0000313" key="1">
    <source>
        <dbReference type="EMBL" id="TVY22098.1"/>
    </source>
</evidence>
<organism evidence="1 2">
    <name type="scientific">Lachnellula hyalina</name>
    <dbReference type="NCBI Taxonomy" id="1316788"/>
    <lineage>
        <taxon>Eukaryota</taxon>
        <taxon>Fungi</taxon>
        <taxon>Dikarya</taxon>
        <taxon>Ascomycota</taxon>
        <taxon>Pezizomycotina</taxon>
        <taxon>Leotiomycetes</taxon>
        <taxon>Helotiales</taxon>
        <taxon>Lachnaceae</taxon>
        <taxon>Lachnellula</taxon>
    </lineage>
</organism>
<dbReference type="Proteomes" id="UP000431533">
    <property type="component" value="Unassembled WGS sequence"/>
</dbReference>
<protein>
    <submittedName>
        <fullName evidence="1">Uncharacterized protein</fullName>
    </submittedName>
</protein>
<dbReference type="OrthoDB" id="3573199at2759"/>
<dbReference type="GeneID" id="41989345"/>
<sequence length="67" mass="7761">MSAILAPAIYTFRLLRRLKRITGTKDSKSIFKALAYTKLRWLELVPNLKLSATHFATIFTTKCDLFR</sequence>
<reference evidence="1 2" key="1">
    <citation type="submission" date="2018-05" db="EMBL/GenBank/DDBJ databases">
        <title>Genome sequencing and assembly of the regulated plant pathogen Lachnellula willkommii and related sister species for the development of diagnostic species identification markers.</title>
        <authorList>
            <person name="Giroux E."/>
            <person name="Bilodeau G."/>
        </authorList>
    </citation>
    <scope>NUCLEOTIDE SEQUENCE [LARGE SCALE GENOMIC DNA]</scope>
    <source>
        <strain evidence="1 2">CBS 185.66</strain>
    </source>
</reference>
<dbReference type="RefSeq" id="XP_031000886.1">
    <property type="nucleotide sequence ID" value="XM_031154051.1"/>
</dbReference>
<proteinExistence type="predicted"/>
<dbReference type="EMBL" id="QGMH01000379">
    <property type="protein sequence ID" value="TVY22098.1"/>
    <property type="molecule type" value="Genomic_DNA"/>
</dbReference>